<dbReference type="EMBL" id="JAUEPP010000003">
    <property type="protein sequence ID" value="KAK3348252.1"/>
    <property type="molecule type" value="Genomic_DNA"/>
</dbReference>
<evidence type="ECO:0000313" key="9">
    <source>
        <dbReference type="Proteomes" id="UP001278500"/>
    </source>
</evidence>
<keyword evidence="6" id="KW-0812">Transmembrane</keyword>
<feature type="region of interest" description="Disordered" evidence="5">
    <location>
        <begin position="366"/>
        <end position="388"/>
    </location>
</feature>
<feature type="domain" description="Zn(2)-C6 fungal-type" evidence="7">
    <location>
        <begin position="27"/>
        <end position="58"/>
    </location>
</feature>
<keyword evidence="6" id="KW-0472">Membrane</keyword>
<dbReference type="SMART" id="SM00066">
    <property type="entry name" value="GAL4"/>
    <property type="match status" value="1"/>
</dbReference>
<feature type="compositionally biased region" description="Gly residues" evidence="5">
    <location>
        <begin position="157"/>
        <end position="173"/>
    </location>
</feature>
<dbReference type="GO" id="GO:0008270">
    <property type="term" value="F:zinc ion binding"/>
    <property type="evidence" value="ECO:0007669"/>
    <property type="project" value="InterPro"/>
</dbReference>
<feature type="region of interest" description="Disordered" evidence="5">
    <location>
        <begin position="807"/>
        <end position="940"/>
    </location>
</feature>
<dbReference type="GO" id="GO:0000978">
    <property type="term" value="F:RNA polymerase II cis-regulatory region sequence-specific DNA binding"/>
    <property type="evidence" value="ECO:0007669"/>
    <property type="project" value="TreeGrafter"/>
</dbReference>
<feature type="transmembrane region" description="Helical" evidence="6">
    <location>
        <begin position="735"/>
        <end position="756"/>
    </location>
</feature>
<evidence type="ECO:0000259" key="7">
    <source>
        <dbReference type="PROSITE" id="PS50048"/>
    </source>
</evidence>
<dbReference type="Proteomes" id="UP001278500">
    <property type="component" value="Unassembled WGS sequence"/>
</dbReference>
<feature type="compositionally biased region" description="Gly residues" evidence="5">
    <location>
        <begin position="879"/>
        <end position="893"/>
    </location>
</feature>
<dbReference type="SMART" id="SM00906">
    <property type="entry name" value="Fungal_trans"/>
    <property type="match status" value="1"/>
</dbReference>
<dbReference type="GO" id="GO:0000981">
    <property type="term" value="F:DNA-binding transcription factor activity, RNA polymerase II-specific"/>
    <property type="evidence" value="ECO:0007669"/>
    <property type="project" value="InterPro"/>
</dbReference>
<feature type="transmembrane region" description="Helical" evidence="6">
    <location>
        <begin position="470"/>
        <end position="494"/>
    </location>
</feature>
<keyword evidence="4" id="KW-0539">Nucleus</keyword>
<dbReference type="PROSITE" id="PS50048">
    <property type="entry name" value="ZN2_CY6_FUNGAL_2"/>
    <property type="match status" value="1"/>
</dbReference>
<dbReference type="GO" id="GO:0005634">
    <property type="term" value="C:nucleus"/>
    <property type="evidence" value="ECO:0007669"/>
    <property type="project" value="TreeGrafter"/>
</dbReference>
<evidence type="ECO:0000256" key="1">
    <source>
        <dbReference type="ARBA" id="ARBA00022723"/>
    </source>
</evidence>
<dbReference type="Pfam" id="PF04082">
    <property type="entry name" value="Fungal_trans"/>
    <property type="match status" value="1"/>
</dbReference>
<dbReference type="GeneID" id="87863817"/>
<dbReference type="CDD" id="cd00067">
    <property type="entry name" value="GAL4"/>
    <property type="match status" value="1"/>
</dbReference>
<keyword evidence="1" id="KW-0479">Metal-binding</keyword>
<feature type="compositionally biased region" description="Basic residues" evidence="5">
    <location>
        <begin position="909"/>
        <end position="936"/>
    </location>
</feature>
<feature type="region of interest" description="Disordered" evidence="5">
    <location>
        <begin position="416"/>
        <end position="435"/>
    </location>
</feature>
<proteinExistence type="predicted"/>
<gene>
    <name evidence="8" type="ORF">B0H65DRAFT_462885</name>
</gene>
<dbReference type="PANTHER" id="PTHR47424">
    <property type="entry name" value="REGULATORY PROTEIN GAL4"/>
    <property type="match status" value="1"/>
</dbReference>
<keyword evidence="2" id="KW-0805">Transcription regulation</keyword>
<evidence type="ECO:0000256" key="6">
    <source>
        <dbReference type="SAM" id="Phobius"/>
    </source>
</evidence>
<dbReference type="SUPFAM" id="SSF57701">
    <property type="entry name" value="Zn2/Cys6 DNA-binding domain"/>
    <property type="match status" value="1"/>
</dbReference>
<dbReference type="GO" id="GO:0000435">
    <property type="term" value="P:positive regulation of transcription from RNA polymerase II promoter by galactose"/>
    <property type="evidence" value="ECO:0007669"/>
    <property type="project" value="TreeGrafter"/>
</dbReference>
<reference evidence="8" key="1">
    <citation type="journal article" date="2023" name="Mol. Phylogenet. Evol.">
        <title>Genome-scale phylogeny and comparative genomics of the fungal order Sordariales.</title>
        <authorList>
            <person name="Hensen N."/>
            <person name="Bonometti L."/>
            <person name="Westerberg I."/>
            <person name="Brannstrom I.O."/>
            <person name="Guillou S."/>
            <person name="Cros-Aarteil S."/>
            <person name="Calhoun S."/>
            <person name="Haridas S."/>
            <person name="Kuo A."/>
            <person name="Mondo S."/>
            <person name="Pangilinan J."/>
            <person name="Riley R."/>
            <person name="LaButti K."/>
            <person name="Andreopoulos B."/>
            <person name="Lipzen A."/>
            <person name="Chen C."/>
            <person name="Yan M."/>
            <person name="Daum C."/>
            <person name="Ng V."/>
            <person name="Clum A."/>
            <person name="Steindorff A."/>
            <person name="Ohm R.A."/>
            <person name="Martin F."/>
            <person name="Silar P."/>
            <person name="Natvig D.O."/>
            <person name="Lalanne C."/>
            <person name="Gautier V."/>
            <person name="Ament-Velasquez S.L."/>
            <person name="Kruys A."/>
            <person name="Hutchinson M.I."/>
            <person name="Powell A.J."/>
            <person name="Barry K."/>
            <person name="Miller A.N."/>
            <person name="Grigoriev I.V."/>
            <person name="Debuchy R."/>
            <person name="Gladieux P."/>
            <person name="Hiltunen Thoren M."/>
            <person name="Johannesson H."/>
        </authorList>
    </citation>
    <scope>NUCLEOTIDE SEQUENCE</scope>
    <source>
        <strain evidence="8">CBS 560.94</strain>
    </source>
</reference>
<feature type="compositionally biased region" description="Polar residues" evidence="5">
    <location>
        <begin position="868"/>
        <end position="877"/>
    </location>
</feature>
<keyword evidence="9" id="KW-1185">Reference proteome</keyword>
<dbReference type="CDD" id="cd12148">
    <property type="entry name" value="fungal_TF_MHR"/>
    <property type="match status" value="1"/>
</dbReference>
<evidence type="ECO:0000256" key="4">
    <source>
        <dbReference type="ARBA" id="ARBA00023242"/>
    </source>
</evidence>
<dbReference type="InterPro" id="IPR051127">
    <property type="entry name" value="Fungal_SecMet_Regulators"/>
</dbReference>
<dbReference type="Gene3D" id="4.10.240.10">
    <property type="entry name" value="Zn(2)-C6 fungal-type DNA-binding domain"/>
    <property type="match status" value="1"/>
</dbReference>
<feature type="compositionally biased region" description="Low complexity" evidence="5">
    <location>
        <begin position="174"/>
        <end position="187"/>
    </location>
</feature>
<dbReference type="RefSeq" id="XP_062683334.1">
    <property type="nucleotide sequence ID" value="XM_062826663.1"/>
</dbReference>
<reference evidence="8" key="2">
    <citation type="submission" date="2023-06" db="EMBL/GenBank/DDBJ databases">
        <authorList>
            <consortium name="Lawrence Berkeley National Laboratory"/>
            <person name="Haridas S."/>
            <person name="Hensen N."/>
            <person name="Bonometti L."/>
            <person name="Westerberg I."/>
            <person name="Brannstrom I.O."/>
            <person name="Guillou S."/>
            <person name="Cros-Aarteil S."/>
            <person name="Calhoun S."/>
            <person name="Kuo A."/>
            <person name="Mondo S."/>
            <person name="Pangilinan J."/>
            <person name="Riley R."/>
            <person name="Labutti K."/>
            <person name="Andreopoulos B."/>
            <person name="Lipzen A."/>
            <person name="Chen C."/>
            <person name="Yanf M."/>
            <person name="Daum C."/>
            <person name="Ng V."/>
            <person name="Clum A."/>
            <person name="Steindorff A."/>
            <person name="Ohm R."/>
            <person name="Martin F."/>
            <person name="Silar P."/>
            <person name="Natvig D."/>
            <person name="Lalanne C."/>
            <person name="Gautier V."/>
            <person name="Ament-Velasquez S.L."/>
            <person name="Kruys A."/>
            <person name="Hutchinson M.I."/>
            <person name="Powell A.J."/>
            <person name="Barry K."/>
            <person name="Miller A.N."/>
            <person name="Grigoriev I.V."/>
            <person name="Debuchy R."/>
            <person name="Gladieux P."/>
            <person name="Thoren M.H."/>
            <person name="Johannesson H."/>
        </authorList>
    </citation>
    <scope>NUCLEOTIDE SEQUENCE</scope>
    <source>
        <strain evidence="8">CBS 560.94</strain>
    </source>
</reference>
<dbReference type="PANTHER" id="PTHR47424:SF9">
    <property type="entry name" value="TAH-2"/>
    <property type="match status" value="1"/>
</dbReference>
<dbReference type="InterPro" id="IPR001138">
    <property type="entry name" value="Zn2Cys6_DnaBD"/>
</dbReference>
<feature type="compositionally biased region" description="Low complexity" evidence="5">
    <location>
        <begin position="366"/>
        <end position="379"/>
    </location>
</feature>
<feature type="compositionally biased region" description="Basic and acidic residues" evidence="5">
    <location>
        <begin position="1"/>
        <end position="14"/>
    </location>
</feature>
<evidence type="ECO:0000256" key="5">
    <source>
        <dbReference type="SAM" id="MobiDB-lite"/>
    </source>
</evidence>
<keyword evidence="3" id="KW-0804">Transcription</keyword>
<dbReference type="AlphaFoldDB" id="A0AAE0JI09"/>
<sequence length="1016" mass="109696">MEARAVSGGEHDHGLIPSPRSPRVANACDVCKRRKVKCNGEKPCSYCVSRKLPSLCLYSPPRQRRPRGPSRLSGRQGGGAQEEPCHTSRGGRGSFDGDGALHSASPQRDDCDDAALDPAPAGSPHARNSSRSSSKQTPPAVTKESEIPSRTSLPGAAPGGGSVGSVGGGGGSRSGQLRSESQSQSGSHEQERQEPPPRQPDSGSGSGPGAEAHNEEIKVPREGRLLVDPQGKLIFIGDCAPLSFFRTVQRLITSRIDPDAFAPENSGYSALENNASYHPRASAAFSLGGGGNGGGYGGFGYSGDGRSRGFGPGPPPVQTSIIESVVTAYFQSTAGLIGIFDDQAQQPRQLIEDIASWAVQLRRSRTGTGAETGASEEGTFMGAGGGGGVPPGGDATSAVFYLVLAIGLLFQKKNTNTHTKSSPSPSEPSEVPESSFSESESTAQCYFDHARDLAFANLTGNLGLASVQCFMLITLYMLGACQINGAFIFFGIAARSAFSIGIHRTEVNARFSPEIHRQRDRLWKSLRVVDLFLSTSMGRPPATSDVDCTVLYHAVDGEGREQTDPDASGDYLLNGSAQIFLIIEGIVLEVYSRRKISPQLTEGISRQLREWSARWLQRLKRVIEERPRPSPRQTPLPRADQRGGLTAAGAMVNGACQVLASYYYAVILVSRPFLMVELRRRLAEGYPAEAFTARDGLVTSGKSKLADACIDAASLMVDPIQDLIQRGLMTRRAPVIVSWLFASSLVLGLGLLGGFGRIIEKYCRASIAALEYFAEADAHAVQYSLIAKSLLNTALAYLEKREMQDRLRRTESSSQLFGLIPRGDSGDETTNDDNHNHNTTNNNDHEDPNTSNSYQQQHQHDQQPHYQRSIQHTNPSVGGQFGGIPGSLRGGGSTHKQQQAKPSSYPPHHNSHHNHNHHNHHHNSYHHHHHHAHAHAHTPSSSFWGNRFNNMNHDFDFVGHESTATTFLGMTESLPRTPEFSIMGGSLDSDADQMFGALNLFPLLETDGHIDLANYF</sequence>
<dbReference type="InterPro" id="IPR036864">
    <property type="entry name" value="Zn2-C6_fun-type_DNA-bd_sf"/>
</dbReference>
<organism evidence="8 9">
    <name type="scientific">Neurospora tetraspora</name>
    <dbReference type="NCBI Taxonomy" id="94610"/>
    <lineage>
        <taxon>Eukaryota</taxon>
        <taxon>Fungi</taxon>
        <taxon>Dikarya</taxon>
        <taxon>Ascomycota</taxon>
        <taxon>Pezizomycotina</taxon>
        <taxon>Sordariomycetes</taxon>
        <taxon>Sordariomycetidae</taxon>
        <taxon>Sordariales</taxon>
        <taxon>Sordariaceae</taxon>
        <taxon>Neurospora</taxon>
    </lineage>
</organism>
<evidence type="ECO:0000313" key="8">
    <source>
        <dbReference type="EMBL" id="KAK3348252.1"/>
    </source>
</evidence>
<dbReference type="PROSITE" id="PS00463">
    <property type="entry name" value="ZN2_CY6_FUNGAL_1"/>
    <property type="match status" value="1"/>
</dbReference>
<feature type="compositionally biased region" description="Basic and acidic residues" evidence="5">
    <location>
        <begin position="212"/>
        <end position="223"/>
    </location>
</feature>
<comment type="caution">
    <text evidence="8">The sequence shown here is derived from an EMBL/GenBank/DDBJ whole genome shotgun (WGS) entry which is preliminary data.</text>
</comment>
<feature type="region of interest" description="Disordered" evidence="5">
    <location>
        <begin position="58"/>
        <end position="223"/>
    </location>
</feature>
<evidence type="ECO:0000256" key="3">
    <source>
        <dbReference type="ARBA" id="ARBA00023163"/>
    </source>
</evidence>
<keyword evidence="6" id="KW-1133">Transmembrane helix</keyword>
<dbReference type="Pfam" id="PF00172">
    <property type="entry name" value="Zn_clus"/>
    <property type="match status" value="1"/>
</dbReference>
<evidence type="ECO:0000256" key="2">
    <source>
        <dbReference type="ARBA" id="ARBA00023015"/>
    </source>
</evidence>
<feature type="region of interest" description="Disordered" evidence="5">
    <location>
        <begin position="1"/>
        <end position="23"/>
    </location>
</feature>
<name>A0AAE0JI09_9PEZI</name>
<accession>A0AAE0JI09</accession>
<dbReference type="InterPro" id="IPR007219">
    <property type="entry name" value="XnlR_reg_dom"/>
</dbReference>
<dbReference type="GO" id="GO:0006351">
    <property type="term" value="P:DNA-templated transcription"/>
    <property type="evidence" value="ECO:0007669"/>
    <property type="project" value="InterPro"/>
</dbReference>
<feature type="compositionally biased region" description="Low complexity" evidence="5">
    <location>
        <begin position="421"/>
        <end position="435"/>
    </location>
</feature>
<protein>
    <recommendedName>
        <fullName evidence="7">Zn(2)-C6 fungal-type domain-containing protein</fullName>
    </recommendedName>
</protein>